<protein>
    <submittedName>
        <fullName evidence="4">Chaperone protein dnaJ 8, chloroplastic</fullName>
    </submittedName>
</protein>
<feature type="region of interest" description="Disordered" evidence="1">
    <location>
        <begin position="1"/>
        <end position="20"/>
    </location>
</feature>
<sequence length="158" mass="17725">MAAAVSSAMTGCSSSSISSSSFFKNKKKSENRVNRVAFVSASATTSFADPYQTLSVNRGASESEVRKAFRRLAKQYHPDVCRGDNCSISFHQINEAYDTVMSNLRIEPIAEAETESYYDPDEGFRGMDNDSEWDLWEEWMGWEGAGIRDYSSHVNPYI</sequence>
<dbReference type="OrthoDB" id="552049at2759"/>
<dbReference type="Proteomes" id="UP000813463">
    <property type="component" value="Chromosome 5"/>
</dbReference>
<evidence type="ECO:0000313" key="4">
    <source>
        <dbReference type="RefSeq" id="XP_021854398.1"/>
    </source>
</evidence>
<dbReference type="RefSeq" id="XP_021854398.1">
    <property type="nucleotide sequence ID" value="XM_021998706.2"/>
</dbReference>
<evidence type="ECO:0000259" key="2">
    <source>
        <dbReference type="PROSITE" id="PS50076"/>
    </source>
</evidence>
<reference evidence="4" key="2">
    <citation type="submission" date="2025-08" db="UniProtKB">
        <authorList>
            <consortium name="RefSeq"/>
        </authorList>
    </citation>
    <scope>IDENTIFICATION</scope>
    <source>
        <tissue evidence="4">Leaf</tissue>
    </source>
</reference>
<accession>A0A9R0IRV1</accession>
<dbReference type="PRINTS" id="PR00625">
    <property type="entry name" value="JDOMAIN"/>
</dbReference>
<dbReference type="SMART" id="SM00271">
    <property type="entry name" value="DnaJ"/>
    <property type="match status" value="1"/>
</dbReference>
<dbReference type="PANTHER" id="PTHR24074">
    <property type="entry name" value="CO-CHAPERONE PROTEIN DJLA"/>
    <property type="match status" value="1"/>
</dbReference>
<proteinExistence type="predicted"/>
<dbReference type="InterPro" id="IPR036869">
    <property type="entry name" value="J_dom_sf"/>
</dbReference>
<organism evidence="3 4">
    <name type="scientific">Spinacia oleracea</name>
    <name type="common">Spinach</name>
    <dbReference type="NCBI Taxonomy" id="3562"/>
    <lineage>
        <taxon>Eukaryota</taxon>
        <taxon>Viridiplantae</taxon>
        <taxon>Streptophyta</taxon>
        <taxon>Embryophyta</taxon>
        <taxon>Tracheophyta</taxon>
        <taxon>Spermatophyta</taxon>
        <taxon>Magnoliopsida</taxon>
        <taxon>eudicotyledons</taxon>
        <taxon>Gunneridae</taxon>
        <taxon>Pentapetalae</taxon>
        <taxon>Caryophyllales</taxon>
        <taxon>Chenopodiaceae</taxon>
        <taxon>Chenopodioideae</taxon>
        <taxon>Anserineae</taxon>
        <taxon>Spinacia</taxon>
    </lineage>
</organism>
<dbReference type="CDD" id="cd06257">
    <property type="entry name" value="DnaJ"/>
    <property type="match status" value="1"/>
</dbReference>
<dbReference type="Gene3D" id="1.10.287.110">
    <property type="entry name" value="DnaJ domain"/>
    <property type="match status" value="1"/>
</dbReference>
<dbReference type="Pfam" id="PF00226">
    <property type="entry name" value="DnaJ"/>
    <property type="match status" value="1"/>
</dbReference>
<dbReference type="InterPro" id="IPR001623">
    <property type="entry name" value="DnaJ_domain"/>
</dbReference>
<name>A0A9R0IRV1_SPIOL</name>
<keyword evidence="3" id="KW-1185">Reference proteome</keyword>
<dbReference type="GeneID" id="110793799"/>
<dbReference type="InterPro" id="IPR050817">
    <property type="entry name" value="DjlA_DnaK_co-chaperone"/>
</dbReference>
<evidence type="ECO:0000256" key="1">
    <source>
        <dbReference type="SAM" id="MobiDB-lite"/>
    </source>
</evidence>
<dbReference type="SUPFAM" id="SSF46565">
    <property type="entry name" value="Chaperone J-domain"/>
    <property type="match status" value="1"/>
</dbReference>
<evidence type="ECO:0000313" key="3">
    <source>
        <dbReference type="Proteomes" id="UP000813463"/>
    </source>
</evidence>
<feature type="domain" description="J" evidence="2">
    <location>
        <begin position="49"/>
        <end position="122"/>
    </location>
</feature>
<dbReference type="PROSITE" id="PS50076">
    <property type="entry name" value="DNAJ_2"/>
    <property type="match status" value="1"/>
</dbReference>
<reference evidence="3" key="1">
    <citation type="journal article" date="2021" name="Nat. Commun.">
        <title>Genomic analyses provide insights into spinach domestication and the genetic basis of agronomic traits.</title>
        <authorList>
            <person name="Cai X."/>
            <person name="Sun X."/>
            <person name="Xu C."/>
            <person name="Sun H."/>
            <person name="Wang X."/>
            <person name="Ge C."/>
            <person name="Zhang Z."/>
            <person name="Wang Q."/>
            <person name="Fei Z."/>
            <person name="Jiao C."/>
            <person name="Wang Q."/>
        </authorList>
    </citation>
    <scope>NUCLEOTIDE SEQUENCE [LARGE SCALE GENOMIC DNA]</scope>
    <source>
        <strain evidence="3">cv. Varoflay</strain>
    </source>
</reference>
<dbReference type="AlphaFoldDB" id="A0A9R0IRV1"/>
<gene>
    <name evidence="4" type="primary">LOC110793799</name>
</gene>
<dbReference type="KEGG" id="soe:110793799"/>